<dbReference type="Pfam" id="PF01190">
    <property type="entry name" value="Pollen_Ole_e_1"/>
    <property type="match status" value="1"/>
</dbReference>
<evidence type="ECO:0000256" key="1">
    <source>
        <dbReference type="ARBA" id="ARBA00010049"/>
    </source>
</evidence>
<feature type="chain" id="PRO_5042814074" evidence="3">
    <location>
        <begin position="21"/>
        <end position="162"/>
    </location>
</feature>
<organism evidence="4 5">
    <name type="scientific">Phaseolus coccineus</name>
    <name type="common">Scarlet runner bean</name>
    <name type="synonym">Phaseolus multiflorus</name>
    <dbReference type="NCBI Taxonomy" id="3886"/>
    <lineage>
        <taxon>Eukaryota</taxon>
        <taxon>Viridiplantae</taxon>
        <taxon>Streptophyta</taxon>
        <taxon>Embryophyta</taxon>
        <taxon>Tracheophyta</taxon>
        <taxon>Spermatophyta</taxon>
        <taxon>Magnoliopsida</taxon>
        <taxon>eudicotyledons</taxon>
        <taxon>Gunneridae</taxon>
        <taxon>Pentapetalae</taxon>
        <taxon>rosids</taxon>
        <taxon>fabids</taxon>
        <taxon>Fabales</taxon>
        <taxon>Fabaceae</taxon>
        <taxon>Papilionoideae</taxon>
        <taxon>50 kb inversion clade</taxon>
        <taxon>NPAAA clade</taxon>
        <taxon>indigoferoid/millettioid clade</taxon>
        <taxon>Phaseoleae</taxon>
        <taxon>Phaseolus</taxon>
    </lineage>
</organism>
<reference evidence="4 5" key="1">
    <citation type="submission" date="2024-01" db="EMBL/GenBank/DDBJ databases">
        <title>The genomes of 5 underutilized Papilionoideae crops provide insights into root nodulation and disease resistanc.</title>
        <authorList>
            <person name="Jiang F."/>
        </authorList>
    </citation>
    <scope>NUCLEOTIDE SEQUENCE [LARGE SCALE GENOMIC DNA]</scope>
    <source>
        <strain evidence="4">JINMINGXINNONG_FW02</strain>
        <tissue evidence="4">Leaves</tissue>
    </source>
</reference>
<proteinExistence type="inferred from homology"/>
<evidence type="ECO:0000256" key="3">
    <source>
        <dbReference type="SAM" id="SignalP"/>
    </source>
</evidence>
<dbReference type="PANTHER" id="PTHR31614:SF5">
    <property type="entry name" value="ALLERGEN-LIKE PROTEIN BRSN20"/>
    <property type="match status" value="1"/>
</dbReference>
<evidence type="ECO:0000313" key="5">
    <source>
        <dbReference type="Proteomes" id="UP001374584"/>
    </source>
</evidence>
<dbReference type="Proteomes" id="UP001374584">
    <property type="component" value="Unassembled WGS sequence"/>
</dbReference>
<protein>
    <submittedName>
        <fullName evidence="4">Uncharacterized protein</fullName>
    </submittedName>
</protein>
<keyword evidence="5" id="KW-1185">Reference proteome</keyword>
<keyword evidence="2" id="KW-1015">Disulfide bond</keyword>
<sequence>MAARVVLLLAMCVLPAMVAAIRPGNRQFSVKGRVYCDRCRAGFETSATTYIAGAEVMLQCKSRTSNEVVYTKKGKTDSSGTYTIPVNEDHKDEICSAKILSSPHPECTVVTPGRDEALVILTSYNGIASNDRYANAMGFMSQEVAAGCAEVLKQYQEFDNEN</sequence>
<evidence type="ECO:0000256" key="2">
    <source>
        <dbReference type="ARBA" id="ARBA00023157"/>
    </source>
</evidence>
<dbReference type="InterPro" id="IPR006041">
    <property type="entry name" value="Pollen_Ole_e1_allergen"/>
</dbReference>
<feature type="signal peptide" evidence="3">
    <location>
        <begin position="1"/>
        <end position="20"/>
    </location>
</feature>
<comment type="similarity">
    <text evidence="1">Belongs to the Ole e I family.</text>
</comment>
<dbReference type="EMBL" id="JAYMYR010000007">
    <property type="protein sequence ID" value="KAK7353101.1"/>
    <property type="molecule type" value="Genomic_DNA"/>
</dbReference>
<accession>A0AAN9MEK0</accession>
<gene>
    <name evidence="4" type="ORF">VNO80_18537</name>
</gene>
<keyword evidence="3" id="KW-0732">Signal</keyword>
<dbReference type="PANTHER" id="PTHR31614">
    <property type="entry name" value="PROTEIN DOWNSTREAM OF FLC-RELATED"/>
    <property type="match status" value="1"/>
</dbReference>
<evidence type="ECO:0000313" key="4">
    <source>
        <dbReference type="EMBL" id="KAK7353101.1"/>
    </source>
</evidence>
<name>A0AAN9MEK0_PHACN</name>
<comment type="caution">
    <text evidence="4">The sequence shown here is derived from an EMBL/GenBank/DDBJ whole genome shotgun (WGS) entry which is preliminary data.</text>
</comment>
<dbReference type="AlphaFoldDB" id="A0AAN9MEK0"/>